<dbReference type="EMBL" id="JABFUD020000021">
    <property type="protein sequence ID" value="KAI5063203.1"/>
    <property type="molecule type" value="Genomic_DNA"/>
</dbReference>
<accession>A0A9D4Z5J0</accession>
<proteinExistence type="predicted"/>
<dbReference type="OrthoDB" id="415696at2759"/>
<sequence length="138" mass="15097">MACSVSQACGLLSGGDLLHSNPSQSALSFSSTFLSLRRGSVLSSTQHRLSWTSGRSRNKLSCRSSYGGAANALSPELKEAVNTFLTSNKVVLFMKDAFCHENLLELAHISSALHRWRILWRLRHYFGGIQERGAAGNN</sequence>
<protein>
    <submittedName>
        <fullName evidence="1">Uncharacterized protein</fullName>
    </submittedName>
</protein>
<organism evidence="1 2">
    <name type="scientific">Adiantum capillus-veneris</name>
    <name type="common">Maidenhair fern</name>
    <dbReference type="NCBI Taxonomy" id="13818"/>
    <lineage>
        <taxon>Eukaryota</taxon>
        <taxon>Viridiplantae</taxon>
        <taxon>Streptophyta</taxon>
        <taxon>Embryophyta</taxon>
        <taxon>Tracheophyta</taxon>
        <taxon>Polypodiopsida</taxon>
        <taxon>Polypodiidae</taxon>
        <taxon>Polypodiales</taxon>
        <taxon>Pteridineae</taxon>
        <taxon>Pteridaceae</taxon>
        <taxon>Vittarioideae</taxon>
        <taxon>Adiantum</taxon>
    </lineage>
</organism>
<gene>
    <name evidence="1" type="ORF">GOP47_0021750</name>
</gene>
<dbReference type="AlphaFoldDB" id="A0A9D4Z5J0"/>
<comment type="caution">
    <text evidence="1">The sequence shown here is derived from an EMBL/GenBank/DDBJ whole genome shotgun (WGS) entry which is preliminary data.</text>
</comment>
<dbReference type="Proteomes" id="UP000886520">
    <property type="component" value="Chromosome 21"/>
</dbReference>
<keyword evidence="2" id="KW-1185">Reference proteome</keyword>
<reference evidence="1" key="1">
    <citation type="submission" date="2021-01" db="EMBL/GenBank/DDBJ databases">
        <title>Adiantum capillus-veneris genome.</title>
        <authorList>
            <person name="Fang Y."/>
            <person name="Liao Q."/>
        </authorList>
    </citation>
    <scope>NUCLEOTIDE SEQUENCE</scope>
    <source>
        <strain evidence="1">H3</strain>
        <tissue evidence="1">Leaf</tissue>
    </source>
</reference>
<evidence type="ECO:0000313" key="1">
    <source>
        <dbReference type="EMBL" id="KAI5063203.1"/>
    </source>
</evidence>
<name>A0A9D4Z5J0_ADICA</name>
<evidence type="ECO:0000313" key="2">
    <source>
        <dbReference type="Proteomes" id="UP000886520"/>
    </source>
</evidence>